<evidence type="ECO:0000256" key="3">
    <source>
        <dbReference type="ARBA" id="ARBA00022692"/>
    </source>
</evidence>
<keyword evidence="7" id="KW-1185">Reference proteome</keyword>
<dbReference type="GO" id="GO:0000422">
    <property type="term" value="P:autophagy of mitochondrion"/>
    <property type="evidence" value="ECO:0007669"/>
    <property type="project" value="TreeGrafter"/>
</dbReference>
<proteinExistence type="inferred from homology"/>
<dbReference type="EMBL" id="JH597967">
    <property type="status" value="NOT_ANNOTATED_CDS"/>
    <property type="molecule type" value="Genomic_DNA"/>
</dbReference>
<reference evidence="7" key="1">
    <citation type="journal article" date="2010" name="Science">
        <title>Signatures of adaptation to obligate biotrophy in the Hyaloperonospora arabidopsidis genome.</title>
        <authorList>
            <person name="Baxter L."/>
            <person name="Tripathy S."/>
            <person name="Ishaque N."/>
            <person name="Boot N."/>
            <person name="Cabral A."/>
            <person name="Kemen E."/>
            <person name="Thines M."/>
            <person name="Ah-Fong A."/>
            <person name="Anderson R."/>
            <person name="Badejoko W."/>
            <person name="Bittner-Eddy P."/>
            <person name="Boore J.L."/>
            <person name="Chibucos M.C."/>
            <person name="Coates M."/>
            <person name="Dehal P."/>
            <person name="Delehaunty K."/>
            <person name="Dong S."/>
            <person name="Downton P."/>
            <person name="Dumas B."/>
            <person name="Fabro G."/>
            <person name="Fronick C."/>
            <person name="Fuerstenberg S.I."/>
            <person name="Fulton L."/>
            <person name="Gaulin E."/>
            <person name="Govers F."/>
            <person name="Hughes L."/>
            <person name="Humphray S."/>
            <person name="Jiang R.H."/>
            <person name="Judelson H."/>
            <person name="Kamoun S."/>
            <person name="Kyung K."/>
            <person name="Meijer H."/>
            <person name="Minx P."/>
            <person name="Morris P."/>
            <person name="Nelson J."/>
            <person name="Phuntumart V."/>
            <person name="Qutob D."/>
            <person name="Rehmany A."/>
            <person name="Rougon-Cardoso A."/>
            <person name="Ryden P."/>
            <person name="Torto-Alalibo T."/>
            <person name="Studholme D."/>
            <person name="Wang Y."/>
            <person name="Win J."/>
            <person name="Wood J."/>
            <person name="Clifton S.W."/>
            <person name="Rogers J."/>
            <person name="Van den Ackerveken G."/>
            <person name="Jones J.D."/>
            <person name="McDowell J.M."/>
            <person name="Beynon J."/>
            <person name="Tyler B.M."/>
        </authorList>
    </citation>
    <scope>NUCLEOTIDE SEQUENCE [LARGE SCALE GENOMIC DNA]</scope>
    <source>
        <strain evidence="7">Emoy2</strain>
    </source>
</reference>
<dbReference type="Pfam" id="PF04930">
    <property type="entry name" value="FUN14"/>
    <property type="match status" value="1"/>
</dbReference>
<dbReference type="STRING" id="559515.M4BV48"/>
<dbReference type="PANTHER" id="PTHR21346">
    <property type="entry name" value="FUN14 DOMAIN CONTAINING"/>
    <property type="match status" value="1"/>
</dbReference>
<dbReference type="VEuPathDB" id="FungiDB:HpaG810388"/>
<dbReference type="Proteomes" id="UP000011713">
    <property type="component" value="Unassembled WGS sequence"/>
</dbReference>
<sequence>MPYRFNGKTVKPRSTIADSDNTRFSRLSGLCPTWHQAANDHTKSKYSAVALAAGACGILGCMEEQTPTACASTKGSSDEDPFGKTKKKVQEVSTIAIAQLVSLFPDNDGHIKKNADAFLASGKGGQISWGFCTGACAGFALKKASKVGVVAIGALFVLLQCACYSEYVNVDLKKLKRDFERYVDINQDGGFDTKDVNYMYKSVMEALETSLPAGTGFAVGFVLGFRSG</sequence>
<keyword evidence="5" id="KW-0472">Membrane</keyword>
<dbReference type="InParanoid" id="M4BV48"/>
<dbReference type="EnsemblProtists" id="HpaT810388">
    <property type="protein sequence ID" value="HpaP810388"/>
    <property type="gene ID" value="HpaG810388"/>
</dbReference>
<reference evidence="6" key="2">
    <citation type="submission" date="2015-06" db="UniProtKB">
        <authorList>
            <consortium name="EnsemblProtists"/>
        </authorList>
    </citation>
    <scope>IDENTIFICATION</scope>
    <source>
        <strain evidence="6">Emoy2</strain>
    </source>
</reference>
<dbReference type="GO" id="GO:0005741">
    <property type="term" value="C:mitochondrial outer membrane"/>
    <property type="evidence" value="ECO:0007669"/>
    <property type="project" value="TreeGrafter"/>
</dbReference>
<evidence type="ECO:0000256" key="5">
    <source>
        <dbReference type="ARBA" id="ARBA00023136"/>
    </source>
</evidence>
<evidence type="ECO:0000256" key="1">
    <source>
        <dbReference type="ARBA" id="ARBA00004370"/>
    </source>
</evidence>
<organism evidence="6 7">
    <name type="scientific">Hyaloperonospora arabidopsidis (strain Emoy2)</name>
    <name type="common">Downy mildew agent</name>
    <name type="synonym">Peronospora arabidopsidis</name>
    <dbReference type="NCBI Taxonomy" id="559515"/>
    <lineage>
        <taxon>Eukaryota</taxon>
        <taxon>Sar</taxon>
        <taxon>Stramenopiles</taxon>
        <taxon>Oomycota</taxon>
        <taxon>Peronosporomycetes</taxon>
        <taxon>Peronosporales</taxon>
        <taxon>Peronosporaceae</taxon>
        <taxon>Hyaloperonospora</taxon>
    </lineage>
</organism>
<keyword evidence="3" id="KW-0812">Transmembrane</keyword>
<evidence type="ECO:0000256" key="2">
    <source>
        <dbReference type="ARBA" id="ARBA00009160"/>
    </source>
</evidence>
<comment type="subcellular location">
    <subcellularLocation>
        <location evidence="1">Membrane</location>
    </subcellularLocation>
</comment>
<dbReference type="eggNOG" id="KOG4099">
    <property type="taxonomic scope" value="Eukaryota"/>
</dbReference>
<comment type="similarity">
    <text evidence="2">Belongs to the FUN14 family.</text>
</comment>
<protein>
    <recommendedName>
        <fullName evidence="8">FUN14 domain-containing protein</fullName>
    </recommendedName>
</protein>
<dbReference type="HOGENOM" id="CLU_087819_0_0_1"/>
<evidence type="ECO:0000256" key="4">
    <source>
        <dbReference type="ARBA" id="ARBA00022989"/>
    </source>
</evidence>
<name>M4BV48_HYAAE</name>
<evidence type="ECO:0000313" key="6">
    <source>
        <dbReference type="EnsemblProtists" id="HpaP810388"/>
    </source>
</evidence>
<dbReference type="PANTHER" id="PTHR21346:SF0">
    <property type="entry name" value="RE45833P"/>
    <property type="match status" value="1"/>
</dbReference>
<evidence type="ECO:0000313" key="7">
    <source>
        <dbReference type="Proteomes" id="UP000011713"/>
    </source>
</evidence>
<accession>M4BV48</accession>
<dbReference type="AlphaFoldDB" id="M4BV48"/>
<evidence type="ECO:0008006" key="8">
    <source>
        <dbReference type="Google" id="ProtNLM"/>
    </source>
</evidence>
<keyword evidence="4" id="KW-1133">Transmembrane helix</keyword>
<dbReference type="OMA" id="MYKSVMK"/>
<dbReference type="InterPro" id="IPR007014">
    <property type="entry name" value="FUN14"/>
</dbReference>